<evidence type="ECO:0000256" key="1">
    <source>
        <dbReference type="SAM" id="MobiDB-lite"/>
    </source>
</evidence>
<organism evidence="2 3">
    <name type="scientific">Vitis vinifera</name>
    <name type="common">Grape</name>
    <dbReference type="NCBI Taxonomy" id="29760"/>
    <lineage>
        <taxon>Eukaryota</taxon>
        <taxon>Viridiplantae</taxon>
        <taxon>Streptophyta</taxon>
        <taxon>Embryophyta</taxon>
        <taxon>Tracheophyta</taxon>
        <taxon>Spermatophyta</taxon>
        <taxon>Magnoliopsida</taxon>
        <taxon>eudicotyledons</taxon>
        <taxon>Gunneridae</taxon>
        <taxon>Pentapetalae</taxon>
        <taxon>rosids</taxon>
        <taxon>Vitales</taxon>
        <taxon>Vitaceae</taxon>
        <taxon>Viteae</taxon>
        <taxon>Vitis</taxon>
    </lineage>
</organism>
<name>A0A438G5P5_VITVI</name>
<protein>
    <submittedName>
        <fullName evidence="2">Uncharacterized protein</fullName>
    </submittedName>
</protein>
<dbReference type="Proteomes" id="UP000288805">
    <property type="component" value="Unassembled WGS sequence"/>
</dbReference>
<comment type="caution">
    <text evidence="2">The sequence shown here is derived from an EMBL/GenBank/DDBJ whole genome shotgun (WGS) entry which is preliminary data.</text>
</comment>
<reference evidence="2 3" key="1">
    <citation type="journal article" date="2018" name="PLoS Genet.">
        <title>Population sequencing reveals clonal diversity and ancestral inbreeding in the grapevine cultivar Chardonnay.</title>
        <authorList>
            <person name="Roach M.J."/>
            <person name="Johnson D.L."/>
            <person name="Bohlmann J."/>
            <person name="van Vuuren H.J."/>
            <person name="Jones S.J."/>
            <person name="Pretorius I.S."/>
            <person name="Schmidt S.A."/>
            <person name="Borneman A.R."/>
        </authorList>
    </citation>
    <scope>NUCLEOTIDE SEQUENCE [LARGE SCALE GENOMIC DNA]</scope>
    <source>
        <strain evidence="3">cv. Chardonnay</strain>
        <tissue evidence="2">Leaf</tissue>
    </source>
</reference>
<feature type="compositionally biased region" description="Basic and acidic residues" evidence="1">
    <location>
        <begin position="42"/>
        <end position="52"/>
    </location>
</feature>
<sequence>MSELSGKKRPAMKENSSRSPPIEEDYESSHHFSRPARTTALMDRELDISSFE</sequence>
<accession>A0A438G5P5</accession>
<evidence type="ECO:0000313" key="2">
    <source>
        <dbReference type="EMBL" id="RVW67520.1"/>
    </source>
</evidence>
<gene>
    <name evidence="2" type="ORF">CK203_064152</name>
</gene>
<dbReference type="AlphaFoldDB" id="A0A438G5P5"/>
<dbReference type="EMBL" id="QGNW01000579">
    <property type="protein sequence ID" value="RVW67520.1"/>
    <property type="molecule type" value="Genomic_DNA"/>
</dbReference>
<evidence type="ECO:0000313" key="3">
    <source>
        <dbReference type="Proteomes" id="UP000288805"/>
    </source>
</evidence>
<feature type="region of interest" description="Disordered" evidence="1">
    <location>
        <begin position="1"/>
        <end position="52"/>
    </location>
</feature>
<proteinExistence type="predicted"/>